<evidence type="ECO:0000313" key="2">
    <source>
        <dbReference type="Proteomes" id="UP000187209"/>
    </source>
</evidence>
<dbReference type="Proteomes" id="UP000187209">
    <property type="component" value="Unassembled WGS sequence"/>
</dbReference>
<dbReference type="EMBL" id="MPUH01001948">
    <property type="protein sequence ID" value="OMJ65767.1"/>
    <property type="molecule type" value="Genomic_DNA"/>
</dbReference>
<proteinExistence type="predicted"/>
<comment type="caution">
    <text evidence="1">The sequence shown here is derived from an EMBL/GenBank/DDBJ whole genome shotgun (WGS) entry which is preliminary data.</text>
</comment>
<gene>
    <name evidence="1" type="ORF">SteCoe_37646</name>
</gene>
<sequence length="1394" mass="163604">MITKNHTIVSQKQKYCNICMYLDRFGYSLLKLYTKNKFIKSLQQSVLKMFAFQHAIKSKILCNDIKSEENELEKISKSRNPIERLFRIINKIAEKEKLVWTPVKENFQLPLIENIASSKGRKFIASETFSLKILSEDSKVKETQEPWPSILCLNVSNISLKGFIKKVVNLSNPLAECVYCLNLLVFEKNDDVEFLQIDNSFNLDKGQLDFDIGTLKPDAKIKYLFYLKSSKNAKFESFKRYLNTIWMNFFIIDSWFISIMKLNSIIPWMKKVKFSFIEIEKQRLLIKERLKHDKKNNNREKTSEKTTAIMDPSYFESITEEFLNYSIINLSSENLNCFTAFEKILEEFHFYKRNEYFTCTCIACDNFKRLGSSMIYHKKIIDLELKEPSTFNDFFIKARKIFPKCFFIGIPDVVSDKTIKPEVYKMYMHLKMYFIDEDYMNKAFYTKYLCFKVMKLPFRTYMEFKSIKSLSFIDEKDNCSYYRLVSIVYEIPSQNKLITILSSEEQWHKVDSSNISSSKSLLNLLPTDFYNLKSLLIYTKVRALTLKLSIEETCIKPGNQIRCEPSDDIALCFINISLQSLLNLRSFLLDINSHNFTQKWGKELKKIVCDELKQTKPGTKVYNLSMFREYFIEEIQPLLFNEKDVGSSARFILDLLNAIHNSGCDNSNLCPACKNFLIKGKVFSRNSSKPAKNYEGYKISQKIGSSIDLKNQTLSTYGQTPIEFDLQNPPKYLMIIFQNSQSSQNKSYAKDYIKKNIEIKYQNHEKTYIYQLKTIILCCDGNFKFLQYSQTYQSWALICDPNIKPLLISLDDILLEKSGYIPEGLIYSQELHESIIKSYISNMLISFSNLEPLIKSLEDAKNVHIFYKHVLEYIKQVRNIEDNGIMPEISKEILLAFKKVEDIQSFENVLADFLEIVHEIGYKKQNMWICDCIGCKVFCSKVEKVIGNSAEYLRKIGTSITARNVQKQMKALTMKFESSAFMKRCANSIYSSNSKKAVYKCPSVLVLDINPMQSSAQEFNYLNNFADNNKIIITNSKTEGRVLFTINSIILSSCENTHQLSCIWRFTHWDIYKNGHLEKVLPNISSLSTQSYNSSLAFYNKHYYQYIITSLKFLYYAGSFRSEFLSYKNLNSEWVLILKHLLDSKDNLKNDDLILYFEHCFNSDYQKLSSDKSKLKLMTNYNLNSYDIEHVTNIIISRIHEESVKCSGDCPSCKSFLIKGRITNGFPYIKSDKLEETQDKWNGLKVIRLENWVKSGRKIGGKKVSMIKGQNKEYFAFELDELPNMIWYVLRYEKEEKWDTEKILKMCMNNVKDNEFINIQANHDKCTYRISIIVFHIKNCKDKYLFANFRNDIKKWELNNEICVDLDELIAFVRIYQVRNEYFPAMLLYEKNFY</sequence>
<accession>A0A1R2AMM4</accession>
<organism evidence="1 2">
    <name type="scientific">Stentor coeruleus</name>
    <dbReference type="NCBI Taxonomy" id="5963"/>
    <lineage>
        <taxon>Eukaryota</taxon>
        <taxon>Sar</taxon>
        <taxon>Alveolata</taxon>
        <taxon>Ciliophora</taxon>
        <taxon>Postciliodesmatophora</taxon>
        <taxon>Heterotrichea</taxon>
        <taxon>Heterotrichida</taxon>
        <taxon>Stentoridae</taxon>
        <taxon>Stentor</taxon>
    </lineage>
</organism>
<name>A0A1R2AMM4_9CILI</name>
<reference evidence="1 2" key="1">
    <citation type="submission" date="2016-11" db="EMBL/GenBank/DDBJ databases">
        <title>The macronuclear genome of Stentor coeruleus: a giant cell with tiny introns.</title>
        <authorList>
            <person name="Slabodnick M."/>
            <person name="Ruby J.G."/>
            <person name="Reiff S.B."/>
            <person name="Swart E.C."/>
            <person name="Gosai S."/>
            <person name="Prabakaran S."/>
            <person name="Witkowska E."/>
            <person name="Larue G.E."/>
            <person name="Fisher S."/>
            <person name="Freeman R.M."/>
            <person name="Gunawardena J."/>
            <person name="Chu W."/>
            <person name="Stover N.A."/>
            <person name="Gregory B.D."/>
            <person name="Nowacki M."/>
            <person name="Derisi J."/>
            <person name="Roy S.W."/>
            <person name="Marshall W.F."/>
            <person name="Sood P."/>
        </authorList>
    </citation>
    <scope>NUCLEOTIDE SEQUENCE [LARGE SCALE GENOMIC DNA]</scope>
    <source>
        <strain evidence="1">WM001</strain>
    </source>
</reference>
<evidence type="ECO:0000313" key="1">
    <source>
        <dbReference type="EMBL" id="OMJ65767.1"/>
    </source>
</evidence>
<keyword evidence="2" id="KW-1185">Reference proteome</keyword>
<protein>
    <submittedName>
        <fullName evidence="1">Uncharacterized protein</fullName>
    </submittedName>
</protein>